<name>A0A813A689_9DINO</name>
<comment type="caution">
    <text evidence="1">The sequence shown here is derived from an EMBL/GenBank/DDBJ whole genome shotgun (WGS) entry which is preliminary data.</text>
</comment>
<organism evidence="1 2">
    <name type="scientific">Symbiodinium necroappetens</name>
    <dbReference type="NCBI Taxonomy" id="1628268"/>
    <lineage>
        <taxon>Eukaryota</taxon>
        <taxon>Sar</taxon>
        <taxon>Alveolata</taxon>
        <taxon>Dinophyceae</taxon>
        <taxon>Suessiales</taxon>
        <taxon>Symbiodiniaceae</taxon>
        <taxon>Symbiodinium</taxon>
    </lineage>
</organism>
<protein>
    <submittedName>
        <fullName evidence="1">Uncharacterized protein</fullName>
    </submittedName>
</protein>
<gene>
    <name evidence="1" type="ORF">SNEC2469_LOCUS26622</name>
</gene>
<dbReference type="EMBL" id="CAJNJA010054537">
    <property type="protein sequence ID" value="CAE7853594.1"/>
    <property type="molecule type" value="Genomic_DNA"/>
</dbReference>
<reference evidence="1" key="1">
    <citation type="submission" date="2021-02" db="EMBL/GenBank/DDBJ databases">
        <authorList>
            <person name="Dougan E. K."/>
            <person name="Rhodes N."/>
            <person name="Thang M."/>
            <person name="Chan C."/>
        </authorList>
    </citation>
    <scope>NUCLEOTIDE SEQUENCE</scope>
</reference>
<accession>A0A813A689</accession>
<dbReference type="OrthoDB" id="10464098at2759"/>
<keyword evidence="2" id="KW-1185">Reference proteome</keyword>
<sequence>MPDLLATATNITGSNFGSSVKCVVHRINTFRCISLTVPHCFVTFRKRLEFEDFNRSALLARFLLVECAGPVQAPIKAVLPSVERAVAEPPLQPAGIAGSTPIAFGGGAVMSERHFRDLRRQDPAAFV</sequence>
<proteinExistence type="predicted"/>
<dbReference type="AlphaFoldDB" id="A0A813A689"/>
<evidence type="ECO:0000313" key="1">
    <source>
        <dbReference type="EMBL" id="CAE7853594.1"/>
    </source>
</evidence>
<evidence type="ECO:0000313" key="2">
    <source>
        <dbReference type="Proteomes" id="UP000601435"/>
    </source>
</evidence>
<dbReference type="Proteomes" id="UP000601435">
    <property type="component" value="Unassembled WGS sequence"/>
</dbReference>